<dbReference type="SUPFAM" id="SSF51905">
    <property type="entry name" value="FAD/NAD(P)-binding domain"/>
    <property type="match status" value="1"/>
</dbReference>
<dbReference type="PANTHER" id="PTHR11552:SF147">
    <property type="entry name" value="CHOLINE DEHYDROGENASE, MITOCHONDRIAL"/>
    <property type="match status" value="1"/>
</dbReference>
<name>A0ABT3AQQ7_9RHOB</name>
<dbReference type="InterPro" id="IPR000172">
    <property type="entry name" value="GMC_OxRdtase_N"/>
</dbReference>
<evidence type="ECO:0000256" key="5">
    <source>
        <dbReference type="RuleBase" id="RU003968"/>
    </source>
</evidence>
<evidence type="ECO:0000256" key="4">
    <source>
        <dbReference type="ARBA" id="ARBA00022827"/>
    </source>
</evidence>
<dbReference type="PIRSF" id="PIRSF000137">
    <property type="entry name" value="Alcohol_oxidase"/>
    <property type="match status" value="1"/>
</dbReference>
<keyword evidence="8" id="KW-0560">Oxidoreductase</keyword>
<keyword evidence="3 5" id="KW-0285">Flavoprotein</keyword>
<evidence type="ECO:0000256" key="3">
    <source>
        <dbReference type="ARBA" id="ARBA00022630"/>
    </source>
</evidence>
<comment type="similarity">
    <text evidence="2 5">Belongs to the GMC oxidoreductase family.</text>
</comment>
<keyword evidence="9" id="KW-1185">Reference proteome</keyword>
<dbReference type="SUPFAM" id="SSF54373">
    <property type="entry name" value="FAD-linked reductases, C-terminal domain"/>
    <property type="match status" value="1"/>
</dbReference>
<accession>A0ABT3AQQ7</accession>
<evidence type="ECO:0000313" key="8">
    <source>
        <dbReference type="EMBL" id="MCV2891005.1"/>
    </source>
</evidence>
<dbReference type="PROSITE" id="PS00623">
    <property type="entry name" value="GMC_OXRED_1"/>
    <property type="match status" value="1"/>
</dbReference>
<dbReference type="RefSeq" id="WP_263830616.1">
    <property type="nucleotide sequence ID" value="NZ_JAOWLB010000026.1"/>
</dbReference>
<evidence type="ECO:0000256" key="2">
    <source>
        <dbReference type="ARBA" id="ARBA00010790"/>
    </source>
</evidence>
<feature type="domain" description="Glucose-methanol-choline oxidoreductase N-terminal" evidence="7">
    <location>
        <begin position="254"/>
        <end position="268"/>
    </location>
</feature>
<sequence length="545" mass="59713">MSDYDFIIVGAGSAGCVLANRLSENGRFTVLLLEAGGSDLNFWIWMPIGYGKTFYRPSVNWMYHTEPDPALNGRVSYWPRGKVLGGSSSINAMVYVRGQAQDFDAWQAMGNPGWGWDDVLPYFRRSETNDRGGDAFRGDNGPLHVASMDRDLHPLCRDFIAAGGELQFPHNPDFNGATQEGVGTYQNTAKGGMRMSAARAYLRPVLRRANLRVETGALAERVLFEGRQAVGVSYRQNGQVKTVRARREVILSGGAINSPQLLQLSGVGPARLLQDKGVEVVHALDGVGRNLQDHLCIDHLYRSRVPTLNTQLHPWYGKLWHGLRYVLTRRGPLSLGVNQAGGFVRSRPGLDRPNMQLFFSPVSYTKAPPGKRPLMNPDPFPGFLLSAQPTRPTSRGHLEIRSADPSEHPAIHPNYLSTEIDVQEMLEGAHLLRRLAETLALARLIEAEMLPGPDVRSDEELIADCRNRAGTVFHPVSTCRMGPDAARDVVDARLRVHGIGGLRVVDASIFPTLTSGNTNAPAIMVGEKGADMILEDCGAGRVTPA</sequence>
<dbReference type="InterPro" id="IPR012132">
    <property type="entry name" value="GMC_OxRdtase"/>
</dbReference>
<comment type="caution">
    <text evidence="8">The sequence shown here is derived from an EMBL/GenBank/DDBJ whole genome shotgun (WGS) entry which is preliminary data.</text>
</comment>
<dbReference type="InterPro" id="IPR036188">
    <property type="entry name" value="FAD/NAD-bd_sf"/>
</dbReference>
<dbReference type="NCBIfam" id="NF002550">
    <property type="entry name" value="PRK02106.1"/>
    <property type="match status" value="1"/>
</dbReference>
<evidence type="ECO:0000259" key="7">
    <source>
        <dbReference type="PROSITE" id="PS00624"/>
    </source>
</evidence>
<evidence type="ECO:0000313" key="9">
    <source>
        <dbReference type="Proteomes" id="UP001320899"/>
    </source>
</evidence>
<feature type="domain" description="Glucose-methanol-choline oxidoreductase N-terminal" evidence="6">
    <location>
        <begin position="81"/>
        <end position="104"/>
    </location>
</feature>
<dbReference type="PROSITE" id="PS00624">
    <property type="entry name" value="GMC_OXRED_2"/>
    <property type="match status" value="1"/>
</dbReference>
<dbReference type="PANTHER" id="PTHR11552">
    <property type="entry name" value="GLUCOSE-METHANOL-CHOLINE GMC OXIDOREDUCTASE"/>
    <property type="match status" value="1"/>
</dbReference>
<protein>
    <submittedName>
        <fullName evidence="8">Choline dehydrogenase</fullName>
        <ecNumber evidence="8">1.1.99.1</ecNumber>
    </submittedName>
</protein>
<evidence type="ECO:0000259" key="6">
    <source>
        <dbReference type="PROSITE" id="PS00623"/>
    </source>
</evidence>
<keyword evidence="4 5" id="KW-0274">FAD</keyword>
<dbReference type="InterPro" id="IPR007867">
    <property type="entry name" value="GMC_OxRtase_C"/>
</dbReference>
<evidence type="ECO:0000256" key="1">
    <source>
        <dbReference type="ARBA" id="ARBA00001974"/>
    </source>
</evidence>
<dbReference type="Pfam" id="PF00732">
    <property type="entry name" value="GMC_oxred_N"/>
    <property type="match status" value="1"/>
</dbReference>
<dbReference type="EMBL" id="JAOWLB010000026">
    <property type="protein sequence ID" value="MCV2891005.1"/>
    <property type="molecule type" value="Genomic_DNA"/>
</dbReference>
<dbReference type="Gene3D" id="3.50.50.60">
    <property type="entry name" value="FAD/NAD(P)-binding domain"/>
    <property type="match status" value="1"/>
</dbReference>
<dbReference type="EC" id="1.1.99.1" evidence="8"/>
<dbReference type="Gene3D" id="3.30.560.10">
    <property type="entry name" value="Glucose Oxidase, domain 3"/>
    <property type="match status" value="1"/>
</dbReference>
<dbReference type="Pfam" id="PF05199">
    <property type="entry name" value="GMC_oxred_C"/>
    <property type="match status" value="1"/>
</dbReference>
<dbReference type="GO" id="GO:0008812">
    <property type="term" value="F:choline dehydrogenase activity"/>
    <property type="evidence" value="ECO:0007669"/>
    <property type="project" value="UniProtKB-EC"/>
</dbReference>
<gene>
    <name evidence="8" type="ORF">OE747_21965</name>
</gene>
<comment type="cofactor">
    <cofactor evidence="1">
        <name>FAD</name>
        <dbReference type="ChEBI" id="CHEBI:57692"/>
    </cofactor>
</comment>
<proteinExistence type="inferred from homology"/>
<reference evidence="8 9" key="1">
    <citation type="submission" date="2022-10" db="EMBL/GenBank/DDBJ databases">
        <title>Ruegeria sp. nov., isolated from ocean surface sediments.</title>
        <authorList>
            <person name="He W."/>
            <person name="Xue H.-P."/>
            <person name="Zhang D.-F."/>
        </authorList>
    </citation>
    <scope>NUCLEOTIDE SEQUENCE [LARGE SCALE GENOMIC DNA]</scope>
    <source>
        <strain evidence="8 9">XHP0148</strain>
    </source>
</reference>
<dbReference type="Proteomes" id="UP001320899">
    <property type="component" value="Unassembled WGS sequence"/>
</dbReference>
<organism evidence="8 9">
    <name type="scientific">Ruegeria aquimaris</name>
    <dbReference type="NCBI Taxonomy" id="2984333"/>
    <lineage>
        <taxon>Bacteria</taxon>
        <taxon>Pseudomonadati</taxon>
        <taxon>Pseudomonadota</taxon>
        <taxon>Alphaproteobacteria</taxon>
        <taxon>Rhodobacterales</taxon>
        <taxon>Roseobacteraceae</taxon>
        <taxon>Ruegeria</taxon>
    </lineage>
</organism>